<name>G0NQJ1_CAEBE</name>
<dbReference type="HOGENOM" id="CLU_1994607_0_0_1"/>
<dbReference type="Proteomes" id="UP000008068">
    <property type="component" value="Unassembled WGS sequence"/>
</dbReference>
<dbReference type="AlphaFoldDB" id="G0NQJ1"/>
<protein>
    <submittedName>
        <fullName evidence="1">Uncharacterized protein</fullName>
    </submittedName>
</protein>
<proteinExistence type="predicted"/>
<evidence type="ECO:0000313" key="1">
    <source>
        <dbReference type="EMBL" id="EGT35839.1"/>
    </source>
</evidence>
<dbReference type="InParanoid" id="G0NQJ1"/>
<accession>G0NQJ1</accession>
<reference evidence="2" key="1">
    <citation type="submission" date="2011-07" db="EMBL/GenBank/DDBJ databases">
        <authorList>
            <consortium name="Caenorhabditis brenneri Sequencing and Analysis Consortium"/>
            <person name="Wilson R.K."/>
        </authorList>
    </citation>
    <scope>NUCLEOTIDE SEQUENCE [LARGE SCALE GENOMIC DNA]</scope>
    <source>
        <strain evidence="2">PB2801</strain>
    </source>
</reference>
<dbReference type="EMBL" id="GL379926">
    <property type="protein sequence ID" value="EGT35839.1"/>
    <property type="molecule type" value="Genomic_DNA"/>
</dbReference>
<evidence type="ECO:0000313" key="2">
    <source>
        <dbReference type="Proteomes" id="UP000008068"/>
    </source>
</evidence>
<sequence>MILSSDSQEMEFRRQAIVAQLQAQLTVLHDLNRRIPLLNYRESKHQLSSNNIDWTDHISNKLCLFERLLEIWEQPLWEMAAHRVNETFFQLPNYKEKFEREIEPVQADVQNREAFLWRMKRGFSK</sequence>
<gene>
    <name evidence="1" type="ORF">CAEBREN_26237</name>
</gene>
<keyword evidence="2" id="KW-1185">Reference proteome</keyword>
<organism evidence="2">
    <name type="scientific">Caenorhabditis brenneri</name>
    <name type="common">Nematode worm</name>
    <dbReference type="NCBI Taxonomy" id="135651"/>
    <lineage>
        <taxon>Eukaryota</taxon>
        <taxon>Metazoa</taxon>
        <taxon>Ecdysozoa</taxon>
        <taxon>Nematoda</taxon>
        <taxon>Chromadorea</taxon>
        <taxon>Rhabditida</taxon>
        <taxon>Rhabditina</taxon>
        <taxon>Rhabditomorpha</taxon>
        <taxon>Rhabditoidea</taxon>
        <taxon>Rhabditidae</taxon>
        <taxon>Peloderinae</taxon>
        <taxon>Caenorhabditis</taxon>
    </lineage>
</organism>